<dbReference type="SMART" id="SM00342">
    <property type="entry name" value="HTH_ARAC"/>
    <property type="match status" value="1"/>
</dbReference>
<dbReference type="SUPFAM" id="SSF46689">
    <property type="entry name" value="Homeodomain-like"/>
    <property type="match status" value="1"/>
</dbReference>
<sequence length="329" mass="37139">MHQQHTSNAPESNKLASSCAHCTSEANDADLHARNLTNWQQEYDQVSGGRFYGRIDEIRLDGMQVFKEHTSQSLRQQCNVWPDAIWLGISADAADCRINGLEVADNQIMCRPGACDFELMTPDDFDIYGLVIRTDALLAAAENDELDLQGLSLNEHPRLTIPAQELAHVRNLLNQLVAPDTPDLHQRLQRDLILRTLLDLLKKETPAKRPATSYAHRKAVVDKVKAWMELNQDAPLTITELCELTHTSRRTLQYSFESILGISPLKFLKTARLNQVRRSLLSAENQERPISSIAADWGFWHPGQFGQDYKKLFGEMPSETVSRGELILG</sequence>
<keyword evidence="3" id="KW-0804">Transcription</keyword>
<accession>A0ABQ0A0I5</accession>
<reference evidence="5 6" key="1">
    <citation type="submission" date="2024-04" db="EMBL/GenBank/DDBJ databases">
        <title>Draft genome sequence of Thalassolituus maritimus NBRC 116585.</title>
        <authorList>
            <person name="Miyakawa T."/>
            <person name="Kusuya Y."/>
            <person name="Miura T."/>
        </authorList>
    </citation>
    <scope>NUCLEOTIDE SEQUENCE [LARGE SCALE GENOMIC DNA]</scope>
    <source>
        <strain evidence="5 6">5NW40-0001</strain>
    </source>
</reference>
<evidence type="ECO:0000313" key="6">
    <source>
        <dbReference type="Proteomes" id="UP001481413"/>
    </source>
</evidence>
<evidence type="ECO:0000313" key="5">
    <source>
        <dbReference type="EMBL" id="GAA6145906.1"/>
    </source>
</evidence>
<dbReference type="InterPro" id="IPR009057">
    <property type="entry name" value="Homeodomain-like_sf"/>
</dbReference>
<keyword evidence="6" id="KW-1185">Reference proteome</keyword>
<dbReference type="Proteomes" id="UP001481413">
    <property type="component" value="Unassembled WGS sequence"/>
</dbReference>
<evidence type="ECO:0000256" key="1">
    <source>
        <dbReference type="ARBA" id="ARBA00023015"/>
    </source>
</evidence>
<dbReference type="RefSeq" id="WP_353295024.1">
    <property type="nucleotide sequence ID" value="NZ_BAABWH010000005.1"/>
</dbReference>
<dbReference type="EMBL" id="BAABWH010000005">
    <property type="protein sequence ID" value="GAA6145906.1"/>
    <property type="molecule type" value="Genomic_DNA"/>
</dbReference>
<evidence type="ECO:0000256" key="3">
    <source>
        <dbReference type="ARBA" id="ARBA00023163"/>
    </source>
</evidence>
<dbReference type="InterPro" id="IPR050204">
    <property type="entry name" value="AraC_XylS_family_regulators"/>
</dbReference>
<dbReference type="Pfam" id="PF12833">
    <property type="entry name" value="HTH_18"/>
    <property type="match status" value="1"/>
</dbReference>
<proteinExistence type="predicted"/>
<keyword evidence="1" id="KW-0805">Transcription regulation</keyword>
<organism evidence="5 6">
    <name type="scientific">Thalassolituus maritimus</name>
    <dbReference type="NCBI Taxonomy" id="484498"/>
    <lineage>
        <taxon>Bacteria</taxon>
        <taxon>Pseudomonadati</taxon>
        <taxon>Pseudomonadota</taxon>
        <taxon>Gammaproteobacteria</taxon>
        <taxon>Oceanospirillales</taxon>
        <taxon>Oceanospirillaceae</taxon>
        <taxon>Thalassolituus</taxon>
    </lineage>
</organism>
<name>A0ABQ0A0I5_9GAMM</name>
<protein>
    <submittedName>
        <fullName evidence="5">HTH-type transcriptional regulator EutR</fullName>
    </submittedName>
</protein>
<dbReference type="PANTHER" id="PTHR46796:SF12">
    <property type="entry name" value="HTH-TYPE DNA-BINDING TRANSCRIPTIONAL ACTIVATOR EUTR"/>
    <property type="match status" value="1"/>
</dbReference>
<keyword evidence="2" id="KW-0238">DNA-binding</keyword>
<feature type="domain" description="HTH araC/xylS-type" evidence="4">
    <location>
        <begin position="222"/>
        <end position="323"/>
    </location>
</feature>
<evidence type="ECO:0000259" key="4">
    <source>
        <dbReference type="PROSITE" id="PS01124"/>
    </source>
</evidence>
<gene>
    <name evidence="5" type="primary">eutR</name>
    <name evidence="5" type="ORF">NBRC116585_20240</name>
</gene>
<evidence type="ECO:0000256" key="2">
    <source>
        <dbReference type="ARBA" id="ARBA00023125"/>
    </source>
</evidence>
<comment type="caution">
    <text evidence="5">The sequence shown here is derived from an EMBL/GenBank/DDBJ whole genome shotgun (WGS) entry which is preliminary data.</text>
</comment>
<dbReference type="PROSITE" id="PS01124">
    <property type="entry name" value="HTH_ARAC_FAMILY_2"/>
    <property type="match status" value="1"/>
</dbReference>
<dbReference type="InterPro" id="IPR018060">
    <property type="entry name" value="HTH_AraC"/>
</dbReference>
<dbReference type="Gene3D" id="1.10.10.60">
    <property type="entry name" value="Homeodomain-like"/>
    <property type="match status" value="1"/>
</dbReference>
<dbReference type="PANTHER" id="PTHR46796">
    <property type="entry name" value="HTH-TYPE TRANSCRIPTIONAL ACTIVATOR RHAS-RELATED"/>
    <property type="match status" value="1"/>
</dbReference>